<gene>
    <name evidence="2" type="ORF">DCHRY22_LOCUS570</name>
</gene>
<evidence type="ECO:0000313" key="2">
    <source>
        <dbReference type="EMBL" id="CAG9558461.1"/>
    </source>
</evidence>
<feature type="region of interest" description="Disordered" evidence="1">
    <location>
        <begin position="1"/>
        <end position="21"/>
    </location>
</feature>
<evidence type="ECO:0000313" key="3">
    <source>
        <dbReference type="Proteomes" id="UP000789524"/>
    </source>
</evidence>
<comment type="caution">
    <text evidence="2">The sequence shown here is derived from an EMBL/GenBank/DDBJ whole genome shotgun (WGS) entry which is preliminary data.</text>
</comment>
<dbReference type="EMBL" id="CAKASE010000043">
    <property type="protein sequence ID" value="CAG9558461.1"/>
    <property type="molecule type" value="Genomic_DNA"/>
</dbReference>
<dbReference type="Proteomes" id="UP000789524">
    <property type="component" value="Unassembled WGS sequence"/>
</dbReference>
<protein>
    <submittedName>
        <fullName evidence="2">(African queen) hypothetical protein</fullName>
    </submittedName>
</protein>
<feature type="region of interest" description="Disordered" evidence="1">
    <location>
        <begin position="85"/>
        <end position="118"/>
    </location>
</feature>
<name>A0A8J2MI10_9NEOP</name>
<dbReference type="AlphaFoldDB" id="A0A8J2MI10"/>
<feature type="compositionally biased region" description="Low complexity" evidence="1">
    <location>
        <begin position="8"/>
        <end position="21"/>
    </location>
</feature>
<proteinExistence type="predicted"/>
<accession>A0A8J2MI10</accession>
<keyword evidence="3" id="KW-1185">Reference proteome</keyword>
<reference evidence="2" key="1">
    <citation type="submission" date="2021-09" db="EMBL/GenBank/DDBJ databases">
        <authorList>
            <person name="Martin H S."/>
        </authorList>
    </citation>
    <scope>NUCLEOTIDE SEQUENCE</scope>
</reference>
<sequence>MAHRAYHSSAANESSGVSVAASARACSARNSALRHNAIHKRTARAARRQSISAAKHVSCVLITEAVEGRSAGGLNLSLQYYQASNGRGTPPACSAPPRRRHPDLPRLSNHRTERYTNK</sequence>
<evidence type="ECO:0000256" key="1">
    <source>
        <dbReference type="SAM" id="MobiDB-lite"/>
    </source>
</evidence>
<organism evidence="2 3">
    <name type="scientific">Danaus chrysippus</name>
    <name type="common">African queen</name>
    <dbReference type="NCBI Taxonomy" id="151541"/>
    <lineage>
        <taxon>Eukaryota</taxon>
        <taxon>Metazoa</taxon>
        <taxon>Ecdysozoa</taxon>
        <taxon>Arthropoda</taxon>
        <taxon>Hexapoda</taxon>
        <taxon>Insecta</taxon>
        <taxon>Pterygota</taxon>
        <taxon>Neoptera</taxon>
        <taxon>Endopterygota</taxon>
        <taxon>Lepidoptera</taxon>
        <taxon>Glossata</taxon>
        <taxon>Ditrysia</taxon>
        <taxon>Papilionoidea</taxon>
        <taxon>Nymphalidae</taxon>
        <taxon>Danainae</taxon>
        <taxon>Danaini</taxon>
        <taxon>Danaina</taxon>
        <taxon>Danaus</taxon>
        <taxon>Anosia</taxon>
    </lineage>
</organism>